<dbReference type="Proteomes" id="UP001150217">
    <property type="component" value="Unassembled WGS sequence"/>
</dbReference>
<proteinExistence type="predicted"/>
<keyword evidence="3" id="KW-1185">Reference proteome</keyword>
<feature type="region of interest" description="Disordered" evidence="1">
    <location>
        <begin position="162"/>
        <end position="204"/>
    </location>
</feature>
<feature type="compositionally biased region" description="Polar residues" evidence="1">
    <location>
        <begin position="181"/>
        <end position="197"/>
    </location>
</feature>
<organism evidence="2 3">
    <name type="scientific">Lentinula lateritia</name>
    <dbReference type="NCBI Taxonomy" id="40482"/>
    <lineage>
        <taxon>Eukaryota</taxon>
        <taxon>Fungi</taxon>
        <taxon>Dikarya</taxon>
        <taxon>Basidiomycota</taxon>
        <taxon>Agaricomycotina</taxon>
        <taxon>Agaricomycetes</taxon>
        <taxon>Agaricomycetidae</taxon>
        <taxon>Agaricales</taxon>
        <taxon>Marasmiineae</taxon>
        <taxon>Omphalotaceae</taxon>
        <taxon>Lentinula</taxon>
    </lineage>
</organism>
<sequence>MAPTPNAQHRFTFPPFPPVPTGATVISFKDFKENGIKIQEDDYDGPEVDALGISTVTIEKRHVGDFCKSNTRSAQHVVTTGQESSTGGAPSVSKTWLQDWEEISTRKKNITDRIYQATRAFNAGRAWPKTDRYKRVREQWDQVKDDGFEDDDSGLPETLPFVSTDEQEGTTGIHESAGNVEVSTKQYTHQTRPSNESYHQDPAPVQSQNEIDHLRQQLKDRHMNKLNEFLIDPKKGVQVYLSSYMRKQGFHYVDENLSLIPTLTRFYIKFLLKDEVFSVKSESEIIASFDQALAIVEIAQTELPLTSQISRCLPWHDMFSGGCEELFKVDNLNMHVPTWANQSNHNLALDVVDEQIDINSTVAATIASTPESEEQEPEEYIVTPTIDEHDLNEISVQGEFVFEYSSMAQCRTT</sequence>
<evidence type="ECO:0000313" key="3">
    <source>
        <dbReference type="Proteomes" id="UP001150217"/>
    </source>
</evidence>
<dbReference type="Pfam" id="PF09692">
    <property type="entry name" value="Arb1"/>
    <property type="match status" value="1"/>
</dbReference>
<name>A0ABQ8V0P2_9AGAR</name>
<reference evidence="2" key="1">
    <citation type="submission" date="2022-08" db="EMBL/GenBank/DDBJ databases">
        <title>A Global Phylogenomic Analysis of the Shiitake Genus Lentinula.</title>
        <authorList>
            <consortium name="DOE Joint Genome Institute"/>
            <person name="Sierra-Patev S."/>
            <person name="Min B."/>
            <person name="Naranjo-Ortiz M."/>
            <person name="Looney B."/>
            <person name="Konkel Z."/>
            <person name="Slot J.C."/>
            <person name="Sakamoto Y."/>
            <person name="Steenwyk J.L."/>
            <person name="Rokas A."/>
            <person name="Carro J."/>
            <person name="Camarero S."/>
            <person name="Ferreira P."/>
            <person name="Molpeceres G."/>
            <person name="Ruiz-Duenas F.J."/>
            <person name="Serrano A."/>
            <person name="Henrissat B."/>
            <person name="Drula E."/>
            <person name="Hughes K.W."/>
            <person name="Mata J.L."/>
            <person name="Ishikawa N.K."/>
            <person name="Vargas-Isla R."/>
            <person name="Ushijima S."/>
            <person name="Smith C.A."/>
            <person name="Ahrendt S."/>
            <person name="Andreopoulos W."/>
            <person name="He G."/>
            <person name="Labutti K."/>
            <person name="Lipzen A."/>
            <person name="Ng V."/>
            <person name="Riley R."/>
            <person name="Sandor L."/>
            <person name="Barry K."/>
            <person name="Martinez A.T."/>
            <person name="Xiao Y."/>
            <person name="Gibbons J.G."/>
            <person name="Terashima K."/>
            <person name="Grigoriev I.V."/>
            <person name="Hibbett D.S."/>
        </authorList>
    </citation>
    <scope>NUCLEOTIDE SEQUENCE</scope>
    <source>
        <strain evidence="2">RHP3577 ss4</strain>
    </source>
</reference>
<comment type="caution">
    <text evidence="2">The sequence shown here is derived from an EMBL/GenBank/DDBJ whole genome shotgun (WGS) entry which is preliminary data.</text>
</comment>
<gene>
    <name evidence="2" type="ORF">C8R41DRAFT_781690</name>
</gene>
<dbReference type="InterPro" id="IPR018606">
    <property type="entry name" value="Arb1"/>
</dbReference>
<dbReference type="EMBL" id="JANVFT010000125">
    <property type="protein sequence ID" value="KAJ4465581.1"/>
    <property type="molecule type" value="Genomic_DNA"/>
</dbReference>
<accession>A0ABQ8V0P2</accession>
<evidence type="ECO:0000256" key="1">
    <source>
        <dbReference type="SAM" id="MobiDB-lite"/>
    </source>
</evidence>
<protein>
    <submittedName>
        <fullName evidence="2">Uncharacterized protein</fullName>
    </submittedName>
</protein>
<evidence type="ECO:0000313" key="2">
    <source>
        <dbReference type="EMBL" id="KAJ4465581.1"/>
    </source>
</evidence>